<protein>
    <recommendedName>
        <fullName evidence="3">Cyanovirin-N domain-containing protein</fullName>
    </recommendedName>
</protein>
<feature type="signal peptide" evidence="1">
    <location>
        <begin position="1"/>
        <end position="19"/>
    </location>
</feature>
<evidence type="ECO:0008006" key="3">
    <source>
        <dbReference type="Google" id="ProtNLM"/>
    </source>
</evidence>
<feature type="chain" id="PRO_5044020536" description="Cyanovirin-N domain-containing protein" evidence="1">
    <location>
        <begin position="20"/>
        <end position="139"/>
    </location>
</feature>
<sequence length="139" mass="14994">MRLPLIALALVSSAVPARADVDYFNLPSGNITCYVGIEADSVDISCTIFERTPTLPRPASCSGGWGHTVSMFGTGRVTIECDDPRLSYTRPAAPPAQVLDYGRRMELRGISCGSSKQGLECRNADGHGFLLSRGKQRVF</sequence>
<proteinExistence type="predicted"/>
<evidence type="ECO:0000313" key="2">
    <source>
        <dbReference type="EMBL" id="XCC95268.1"/>
    </source>
</evidence>
<reference evidence="2" key="1">
    <citation type="submission" date="2023-02" db="EMBL/GenBank/DDBJ databases">
        <title>Description and genomic characterization of Salipiger bruguierae sp. nov., isolated from the sediment of mangrove plant Bruguiera sexangula.</title>
        <authorList>
            <person name="Long M."/>
        </authorList>
    </citation>
    <scope>NUCLEOTIDE SEQUENCE</scope>
    <source>
        <strain evidence="2">H15</strain>
    </source>
</reference>
<dbReference type="EMBL" id="CP123385">
    <property type="protein sequence ID" value="XCC95268.1"/>
    <property type="molecule type" value="Genomic_DNA"/>
</dbReference>
<dbReference type="Pfam" id="PF20341">
    <property type="entry name" value="DUF6636"/>
    <property type="match status" value="1"/>
</dbReference>
<gene>
    <name evidence="2" type="ORF">PVT71_19460</name>
</gene>
<evidence type="ECO:0000256" key="1">
    <source>
        <dbReference type="SAM" id="SignalP"/>
    </source>
</evidence>
<organism evidence="2">
    <name type="scientific">Alloyangia sp. H15</name>
    <dbReference type="NCBI Taxonomy" id="3029062"/>
    <lineage>
        <taxon>Bacteria</taxon>
        <taxon>Pseudomonadati</taxon>
        <taxon>Pseudomonadota</taxon>
        <taxon>Alphaproteobacteria</taxon>
        <taxon>Rhodobacterales</taxon>
        <taxon>Roseobacteraceae</taxon>
        <taxon>Alloyangia</taxon>
    </lineage>
</organism>
<accession>A0AAU8AKK9</accession>
<keyword evidence="1" id="KW-0732">Signal</keyword>
<dbReference type="InterPro" id="IPR046576">
    <property type="entry name" value="DUF6636"/>
</dbReference>
<dbReference type="AlphaFoldDB" id="A0AAU8AKK9"/>
<dbReference type="RefSeq" id="WP_353474108.1">
    <property type="nucleotide sequence ID" value="NZ_CP123385.1"/>
</dbReference>
<name>A0AAU8AKK9_9RHOB</name>